<dbReference type="EMBL" id="HBIX01017840">
    <property type="protein sequence ID" value="CAE0720090.1"/>
    <property type="molecule type" value="Transcribed_RNA"/>
</dbReference>
<accession>A0A7S4EKJ6</accession>
<name>A0A7S4EKJ6_9STRA</name>
<sequence length="167" mass="19552">MQAFVTGGFRGQELCWLNTMRMALKAISLADIVTADGRAITQQAYLLKHSNGLRDVFDWPRAPPGAWDDDFALLWRQALKKCFISPFGVQHSRVLLPQRRLRRWTECSVLNNWNWFFAEEERRIYCFCQYMKRWNIYVHDNRGKYCLSAFSADTLPLAANQLVTMAH</sequence>
<evidence type="ECO:0000313" key="1">
    <source>
        <dbReference type="EMBL" id="CAE0720090.1"/>
    </source>
</evidence>
<protein>
    <submittedName>
        <fullName evidence="1">Uncharacterized protein</fullName>
    </submittedName>
</protein>
<organism evidence="1">
    <name type="scientific">Pseudo-nitzschia australis</name>
    <dbReference type="NCBI Taxonomy" id="44445"/>
    <lineage>
        <taxon>Eukaryota</taxon>
        <taxon>Sar</taxon>
        <taxon>Stramenopiles</taxon>
        <taxon>Ochrophyta</taxon>
        <taxon>Bacillariophyta</taxon>
        <taxon>Bacillariophyceae</taxon>
        <taxon>Bacillariophycidae</taxon>
        <taxon>Bacillariales</taxon>
        <taxon>Bacillariaceae</taxon>
        <taxon>Pseudo-nitzschia</taxon>
    </lineage>
</organism>
<gene>
    <name evidence="1" type="ORF">PAUS00366_LOCUS12844</name>
</gene>
<reference evidence="1" key="1">
    <citation type="submission" date="2021-01" db="EMBL/GenBank/DDBJ databases">
        <authorList>
            <person name="Corre E."/>
            <person name="Pelletier E."/>
            <person name="Niang G."/>
            <person name="Scheremetjew M."/>
            <person name="Finn R."/>
            <person name="Kale V."/>
            <person name="Holt S."/>
            <person name="Cochrane G."/>
            <person name="Meng A."/>
            <person name="Brown T."/>
            <person name="Cohen L."/>
        </authorList>
    </citation>
    <scope>NUCLEOTIDE SEQUENCE</scope>
    <source>
        <strain evidence="1">10249 10 AB</strain>
    </source>
</reference>
<proteinExistence type="predicted"/>
<dbReference type="AlphaFoldDB" id="A0A7S4EKJ6"/>